<keyword evidence="6" id="KW-0732">Signal</keyword>
<reference evidence="8" key="3">
    <citation type="submission" date="2025-09" db="UniProtKB">
        <authorList>
            <consortium name="Ensembl"/>
        </authorList>
    </citation>
    <scope>IDENTIFICATION</scope>
</reference>
<dbReference type="InterPro" id="IPR013783">
    <property type="entry name" value="Ig-like_fold"/>
</dbReference>
<keyword evidence="3 5" id="KW-0472">Membrane</keyword>
<evidence type="ECO:0000313" key="8">
    <source>
        <dbReference type="Ensembl" id="ENSMGAP00000009445.2"/>
    </source>
</evidence>
<evidence type="ECO:0000256" key="4">
    <source>
        <dbReference type="SAM" id="MobiDB-lite"/>
    </source>
</evidence>
<dbReference type="InterPro" id="IPR007110">
    <property type="entry name" value="Ig-like_dom"/>
</dbReference>
<dbReference type="InterPro" id="IPR036179">
    <property type="entry name" value="Ig-like_dom_sf"/>
</dbReference>
<keyword evidence="2 5" id="KW-0812">Transmembrane</keyword>
<gene>
    <name evidence="8" type="primary">LOC100550618</name>
</gene>
<dbReference type="SMART" id="SM00409">
    <property type="entry name" value="IG"/>
    <property type="match status" value="1"/>
</dbReference>
<dbReference type="GO" id="GO:0004888">
    <property type="term" value="F:transmembrane signaling receptor activity"/>
    <property type="evidence" value="ECO:0007669"/>
    <property type="project" value="TreeGrafter"/>
</dbReference>
<dbReference type="GO" id="GO:0005886">
    <property type="term" value="C:plasma membrane"/>
    <property type="evidence" value="ECO:0007669"/>
    <property type="project" value="TreeGrafter"/>
</dbReference>
<dbReference type="InterPro" id="IPR013106">
    <property type="entry name" value="Ig_V-set"/>
</dbReference>
<evidence type="ECO:0000313" key="9">
    <source>
        <dbReference type="Proteomes" id="UP000001645"/>
    </source>
</evidence>
<evidence type="ECO:0000256" key="6">
    <source>
        <dbReference type="SAM" id="SignalP"/>
    </source>
</evidence>
<protein>
    <recommendedName>
        <fullName evidence="7">Ig-like domain-containing protein</fullName>
    </recommendedName>
</protein>
<evidence type="ECO:0000256" key="3">
    <source>
        <dbReference type="ARBA" id="ARBA00023136"/>
    </source>
</evidence>
<feature type="chain" id="PRO_5032667512" description="Ig-like domain-containing protein" evidence="6">
    <location>
        <begin position="19"/>
        <end position="442"/>
    </location>
</feature>
<feature type="signal peptide" evidence="6">
    <location>
        <begin position="1"/>
        <end position="18"/>
    </location>
</feature>
<reference evidence="8" key="2">
    <citation type="submission" date="2025-08" db="UniProtKB">
        <authorList>
            <consortium name="Ensembl"/>
        </authorList>
    </citation>
    <scope>IDENTIFICATION</scope>
</reference>
<dbReference type="InterPro" id="IPR050671">
    <property type="entry name" value="CD300_family_receptors"/>
</dbReference>
<reference evidence="8 9" key="1">
    <citation type="journal article" date="2010" name="PLoS Biol.">
        <title>Multi-platform next-generation sequencing of the domestic turkey (Meleagris gallopavo): genome assembly and analysis.</title>
        <authorList>
            <person name="Dalloul R.A."/>
            <person name="Long J.A."/>
            <person name="Zimin A.V."/>
            <person name="Aslam L."/>
            <person name="Beal K."/>
            <person name="Blomberg L.A."/>
            <person name="Bouffard P."/>
            <person name="Burt D.W."/>
            <person name="Crasta O."/>
            <person name="Crooijmans R.P."/>
            <person name="Cooper K."/>
            <person name="Coulombe R.A."/>
            <person name="De S."/>
            <person name="Delany M.E."/>
            <person name="Dodgson J.B."/>
            <person name="Dong J.J."/>
            <person name="Evans C."/>
            <person name="Frederickson K.M."/>
            <person name="Flicek P."/>
            <person name="Florea L."/>
            <person name="Folkerts O."/>
            <person name="Groenen M.A."/>
            <person name="Harkins T.T."/>
            <person name="Herrero J."/>
            <person name="Hoffmann S."/>
            <person name="Megens H.J."/>
            <person name="Jiang A."/>
            <person name="de Jong P."/>
            <person name="Kaiser P."/>
            <person name="Kim H."/>
            <person name="Kim K.W."/>
            <person name="Kim S."/>
            <person name="Langenberger D."/>
            <person name="Lee M.K."/>
            <person name="Lee T."/>
            <person name="Mane S."/>
            <person name="Marcais G."/>
            <person name="Marz M."/>
            <person name="McElroy A.P."/>
            <person name="Modise T."/>
            <person name="Nefedov M."/>
            <person name="Notredame C."/>
            <person name="Paton I.R."/>
            <person name="Payne W.S."/>
            <person name="Pertea G."/>
            <person name="Prickett D."/>
            <person name="Puiu D."/>
            <person name="Qioa D."/>
            <person name="Raineri E."/>
            <person name="Ruffier M."/>
            <person name="Salzberg S.L."/>
            <person name="Schatz M.C."/>
            <person name="Scheuring C."/>
            <person name="Schmidt C.J."/>
            <person name="Schroeder S."/>
            <person name="Searle S.M."/>
            <person name="Smith E.J."/>
            <person name="Smith J."/>
            <person name="Sonstegard T.S."/>
            <person name="Stadler P.F."/>
            <person name="Tafer H."/>
            <person name="Tu Z.J."/>
            <person name="Van Tassell C.P."/>
            <person name="Vilella A.J."/>
            <person name="Williams K.P."/>
            <person name="Yorke J.A."/>
            <person name="Zhang L."/>
            <person name="Zhang H.B."/>
            <person name="Zhang X."/>
            <person name="Zhang Y."/>
            <person name="Reed K.M."/>
        </authorList>
    </citation>
    <scope>NUCLEOTIDE SEQUENCE [LARGE SCALE GENOMIC DNA]</scope>
</reference>
<dbReference type="PANTHER" id="PTHR11860">
    <property type="entry name" value="POLYMERIC-IMMUNOGLOBULIN RECEPTOR"/>
    <property type="match status" value="1"/>
</dbReference>
<evidence type="ECO:0000256" key="5">
    <source>
        <dbReference type="SAM" id="Phobius"/>
    </source>
</evidence>
<feature type="domain" description="Ig-like" evidence="7">
    <location>
        <begin position="15"/>
        <end position="126"/>
    </location>
</feature>
<keyword evidence="5" id="KW-1133">Transmembrane helix</keyword>
<evidence type="ECO:0000259" key="7">
    <source>
        <dbReference type="PROSITE" id="PS50835"/>
    </source>
</evidence>
<dbReference type="Proteomes" id="UP000001645">
    <property type="component" value="Chromosome 20"/>
</dbReference>
<organism evidence="8 9">
    <name type="scientific">Meleagris gallopavo</name>
    <name type="common">Wild turkey</name>
    <dbReference type="NCBI Taxonomy" id="9103"/>
    <lineage>
        <taxon>Eukaryota</taxon>
        <taxon>Metazoa</taxon>
        <taxon>Chordata</taxon>
        <taxon>Craniata</taxon>
        <taxon>Vertebrata</taxon>
        <taxon>Euteleostomi</taxon>
        <taxon>Archelosauria</taxon>
        <taxon>Archosauria</taxon>
        <taxon>Dinosauria</taxon>
        <taxon>Saurischia</taxon>
        <taxon>Theropoda</taxon>
        <taxon>Coelurosauria</taxon>
        <taxon>Aves</taxon>
        <taxon>Neognathae</taxon>
        <taxon>Galloanserae</taxon>
        <taxon>Galliformes</taxon>
        <taxon>Phasianidae</taxon>
        <taxon>Meleagridinae</taxon>
        <taxon>Meleagris</taxon>
    </lineage>
</organism>
<dbReference type="Pfam" id="PF07686">
    <property type="entry name" value="V-set"/>
    <property type="match status" value="1"/>
</dbReference>
<dbReference type="Gene3D" id="2.60.40.10">
    <property type="entry name" value="Immunoglobulins"/>
    <property type="match status" value="1"/>
</dbReference>
<dbReference type="InterPro" id="IPR003599">
    <property type="entry name" value="Ig_sub"/>
</dbReference>
<feature type="transmembrane region" description="Helical" evidence="5">
    <location>
        <begin position="180"/>
        <end position="206"/>
    </location>
</feature>
<name>G1NAB6_MELGA</name>
<sequence length="442" mass="48748">MRLLPLLCCTALCLPGRAVRGPGTVVGYIGETLSVSCSYQKGYEKYPKYWCYPGRLNTCSYNTHIVITSEKQPWAQWHRTSIRDNRTERVFTVTMRDLTAEDAGTYRCGVQTSLWQKDVADMVRVTVVSENSKSSASSFTSAVTPGPILGPTWKPLQQETAEQTARPTSPGDLSEGQLDIVMGILIPCIAVVLFFLTLAATILVILSWKRKKALAGAPIEMGSIRGTANVEVLQYVDISHVGMEQSRLDSNVRAAPASPQAATEYSEVKKPCQNLEGNTESLYAQVCKIPPEEQEQLYANMAPRQQRAAQLRCFFGAAQERKRSSQRGQGHSLRSETSCPTWQPCWVPKIVPAFLRPQAGGQPAEMLPFVLHGRWETAPRIPALPRAVRHGSVPHGPAGSTSCRAAAQPPPPQPIIYSRAPTRRVFLHKTSLLSQLTQPILW</sequence>
<dbReference type="GeneTree" id="ENSGT00940000162923"/>
<evidence type="ECO:0000256" key="1">
    <source>
        <dbReference type="ARBA" id="ARBA00004370"/>
    </source>
</evidence>
<comment type="subcellular location">
    <subcellularLocation>
        <location evidence="1">Membrane</location>
    </subcellularLocation>
</comment>
<dbReference type="Ensembl" id="ENSMGAT00000010267.2">
    <property type="protein sequence ID" value="ENSMGAP00000009445.2"/>
    <property type="gene ID" value="ENSMGAG00000009168.2"/>
</dbReference>
<evidence type="ECO:0000256" key="2">
    <source>
        <dbReference type="ARBA" id="ARBA00022692"/>
    </source>
</evidence>
<proteinExistence type="predicted"/>
<feature type="region of interest" description="Disordered" evidence="4">
    <location>
        <begin position="387"/>
        <end position="411"/>
    </location>
</feature>
<dbReference type="SUPFAM" id="SSF48726">
    <property type="entry name" value="Immunoglobulin"/>
    <property type="match status" value="1"/>
</dbReference>
<dbReference type="CDD" id="cd05716">
    <property type="entry name" value="IgV_pIgR_like"/>
    <property type="match status" value="1"/>
</dbReference>
<dbReference type="PANTHER" id="PTHR11860:SF87">
    <property type="entry name" value="CMRF35-LIKE MOLECULE 8"/>
    <property type="match status" value="1"/>
</dbReference>
<dbReference type="AlphaFoldDB" id="G1NAB6"/>
<dbReference type="InParanoid" id="G1NAB6"/>
<accession>G1NAB6</accession>
<dbReference type="PROSITE" id="PS50835">
    <property type="entry name" value="IG_LIKE"/>
    <property type="match status" value="1"/>
</dbReference>
<keyword evidence="9" id="KW-1185">Reference proteome</keyword>
<dbReference type="Bgee" id="ENSMGAG00000009168">
    <property type="expression patterns" value="Expressed in spleen and 13 other cell types or tissues"/>
</dbReference>
<dbReference type="HOGENOM" id="CLU_882661_0_0_1"/>